<feature type="transmembrane region" description="Helical" evidence="1">
    <location>
        <begin position="179"/>
        <end position="201"/>
    </location>
</feature>
<dbReference type="AlphaFoldDB" id="A0A9P9K8N7"/>
<dbReference type="Proteomes" id="UP000736672">
    <property type="component" value="Unassembled WGS sequence"/>
</dbReference>
<feature type="transmembrane region" description="Helical" evidence="1">
    <location>
        <begin position="45"/>
        <end position="62"/>
    </location>
</feature>
<name>A0A9P9K8N7_FUSSL</name>
<keyword evidence="1" id="KW-0812">Transmembrane</keyword>
<dbReference type="PANTHER" id="PTHR37471:SF1">
    <property type="entry name" value="AB HYDROLASE-1 DOMAIN-CONTAINING PROTEIN"/>
    <property type="match status" value="1"/>
</dbReference>
<dbReference type="OrthoDB" id="6431331at2759"/>
<keyword evidence="3" id="KW-1185">Reference proteome</keyword>
<keyword evidence="1" id="KW-0472">Membrane</keyword>
<evidence type="ECO:0000256" key="1">
    <source>
        <dbReference type="SAM" id="Phobius"/>
    </source>
</evidence>
<reference evidence="2" key="1">
    <citation type="journal article" date="2021" name="Nat. Commun.">
        <title>Genetic determinants of endophytism in the Arabidopsis root mycobiome.</title>
        <authorList>
            <person name="Mesny F."/>
            <person name="Miyauchi S."/>
            <person name="Thiergart T."/>
            <person name="Pickel B."/>
            <person name="Atanasova L."/>
            <person name="Karlsson M."/>
            <person name="Huettel B."/>
            <person name="Barry K.W."/>
            <person name="Haridas S."/>
            <person name="Chen C."/>
            <person name="Bauer D."/>
            <person name="Andreopoulos W."/>
            <person name="Pangilinan J."/>
            <person name="LaButti K."/>
            <person name="Riley R."/>
            <person name="Lipzen A."/>
            <person name="Clum A."/>
            <person name="Drula E."/>
            <person name="Henrissat B."/>
            <person name="Kohler A."/>
            <person name="Grigoriev I.V."/>
            <person name="Martin F.M."/>
            <person name="Hacquard S."/>
        </authorList>
    </citation>
    <scope>NUCLEOTIDE SEQUENCE</scope>
    <source>
        <strain evidence="2">FSSC 5 MPI-SDFR-AT-0091</strain>
    </source>
</reference>
<sequence length="294" mass="34547">MVGTSVWEYVFIRKCIFLLHLIAPLSVAYSLVGWLIHILLHAPRILKVWLALEVAFYLLFYLPRKAYLQRATTHPTIASRNDRQRLFWRCHGNIPDPDRFLTKWFRDAPAAEIKRENAKDFYRWAFLNIAEPDPAYDEELEYYTGEMEKLLGRKLEPGRGNAKCLRLTLDKVEMLHRSLTWYLCVFIVDTITSICLRYYSFDFHRTSLLRFLTIFPSRLLTFFTTYHSPAKTLTYWYRPHTSRTRLPILFIHGIGIGLYPYIKFLADLNAEDGKDPLGRQGAAARTSPHFDEST</sequence>
<evidence type="ECO:0000313" key="3">
    <source>
        <dbReference type="Proteomes" id="UP000736672"/>
    </source>
</evidence>
<proteinExistence type="predicted"/>
<organism evidence="2 3">
    <name type="scientific">Fusarium solani</name>
    <name type="common">Filamentous fungus</name>
    <dbReference type="NCBI Taxonomy" id="169388"/>
    <lineage>
        <taxon>Eukaryota</taxon>
        <taxon>Fungi</taxon>
        <taxon>Dikarya</taxon>
        <taxon>Ascomycota</taxon>
        <taxon>Pezizomycotina</taxon>
        <taxon>Sordariomycetes</taxon>
        <taxon>Hypocreomycetidae</taxon>
        <taxon>Hypocreales</taxon>
        <taxon>Nectriaceae</taxon>
        <taxon>Fusarium</taxon>
        <taxon>Fusarium solani species complex</taxon>
    </lineage>
</organism>
<dbReference type="PANTHER" id="PTHR37471">
    <property type="entry name" value="UNNAMED PRODUCT"/>
    <property type="match status" value="1"/>
</dbReference>
<keyword evidence="1" id="KW-1133">Transmembrane helix</keyword>
<accession>A0A9P9K8N7</accession>
<gene>
    <name evidence="2" type="ORF">B0J15DRAFT_400818</name>
</gene>
<protein>
    <submittedName>
        <fullName evidence="2">Uncharacterized protein</fullName>
    </submittedName>
</protein>
<dbReference type="EMBL" id="JAGTJS010000014">
    <property type="protein sequence ID" value="KAH7248276.1"/>
    <property type="molecule type" value="Genomic_DNA"/>
</dbReference>
<evidence type="ECO:0000313" key="2">
    <source>
        <dbReference type="EMBL" id="KAH7248276.1"/>
    </source>
</evidence>
<feature type="transmembrane region" description="Helical" evidence="1">
    <location>
        <begin position="16"/>
        <end position="39"/>
    </location>
</feature>
<comment type="caution">
    <text evidence="2">The sequence shown here is derived from an EMBL/GenBank/DDBJ whole genome shotgun (WGS) entry which is preliminary data.</text>
</comment>